<dbReference type="EMBL" id="HBUF01056012">
    <property type="protein sequence ID" value="CAG6623960.1"/>
    <property type="molecule type" value="Transcribed_RNA"/>
</dbReference>
<dbReference type="EMBL" id="HBUF01056011">
    <property type="protein sequence ID" value="CAG6623958.1"/>
    <property type="molecule type" value="Transcribed_RNA"/>
</dbReference>
<name>A0A8D8M852_9HEMI</name>
<organism evidence="1">
    <name type="scientific">Cacopsylla melanoneura</name>
    <dbReference type="NCBI Taxonomy" id="428564"/>
    <lineage>
        <taxon>Eukaryota</taxon>
        <taxon>Metazoa</taxon>
        <taxon>Ecdysozoa</taxon>
        <taxon>Arthropoda</taxon>
        <taxon>Hexapoda</taxon>
        <taxon>Insecta</taxon>
        <taxon>Pterygota</taxon>
        <taxon>Neoptera</taxon>
        <taxon>Paraneoptera</taxon>
        <taxon>Hemiptera</taxon>
        <taxon>Sternorrhyncha</taxon>
        <taxon>Psylloidea</taxon>
        <taxon>Psyllidae</taxon>
        <taxon>Psyllinae</taxon>
        <taxon>Cacopsylla</taxon>
    </lineage>
</organism>
<accession>A0A8D8M852</accession>
<dbReference type="EMBL" id="HBUF01056009">
    <property type="protein sequence ID" value="CAG6623954.1"/>
    <property type="molecule type" value="Transcribed_RNA"/>
</dbReference>
<proteinExistence type="predicted"/>
<dbReference type="AlphaFoldDB" id="A0A8D8M852"/>
<sequence length="123" mass="13905">MVVPGAMGVRRRVRVRPLSARPVFGYNLTRSTIDQCWRKPVQAVVWVREISLVVRIVILPMLPRALHRAPALHPVVCHRGNKAKVQAANRRQNGKPTKSGRMVWSLFLGPPWTPTSPTLYLLV</sequence>
<reference evidence="1" key="1">
    <citation type="submission" date="2021-05" db="EMBL/GenBank/DDBJ databases">
        <authorList>
            <person name="Alioto T."/>
            <person name="Alioto T."/>
            <person name="Gomez Garrido J."/>
        </authorList>
    </citation>
    <scope>NUCLEOTIDE SEQUENCE</scope>
</reference>
<protein>
    <submittedName>
        <fullName evidence="1">Uncharacterized protein</fullName>
    </submittedName>
</protein>
<evidence type="ECO:0000313" key="1">
    <source>
        <dbReference type="EMBL" id="CAG6623954.1"/>
    </source>
</evidence>